<evidence type="ECO:0000313" key="4">
    <source>
        <dbReference type="EMBL" id="MBH8593785.1"/>
    </source>
</evidence>
<dbReference type="PANTHER" id="PTHR41302:SF2">
    <property type="entry name" value="PRESPORE SPECIFIC TRANSCRIPTIONAL ACTIVATOR RSFA"/>
    <property type="match status" value="1"/>
</dbReference>
<dbReference type="SUPFAM" id="SSF46689">
    <property type="entry name" value="Homeodomain-like"/>
    <property type="match status" value="1"/>
</dbReference>
<feature type="domain" description="HTH myb-type" evidence="3">
    <location>
        <begin position="1"/>
        <end position="58"/>
    </location>
</feature>
<reference evidence="4 5" key="1">
    <citation type="submission" date="2020-12" db="EMBL/GenBank/DDBJ databases">
        <title>WGS of Thermoactinomyces spp.</title>
        <authorList>
            <person name="Cheng K."/>
        </authorList>
    </citation>
    <scope>NUCLEOTIDE SEQUENCE [LARGE SCALE GENOMIC DNA]</scope>
    <source>
        <strain evidence="5">CICC 10671\DSM 43846</strain>
    </source>
</reference>
<dbReference type="InterPro" id="IPR014243">
    <property type="entry name" value="RsfA-like"/>
</dbReference>
<evidence type="ECO:0000256" key="1">
    <source>
        <dbReference type="SAM" id="Coils"/>
    </source>
</evidence>
<proteinExistence type="predicted"/>
<dbReference type="Pfam" id="PF13921">
    <property type="entry name" value="Myb_DNA-bind_6"/>
    <property type="match status" value="1"/>
</dbReference>
<keyword evidence="5" id="KW-1185">Reference proteome</keyword>
<dbReference type="PROSITE" id="PS50090">
    <property type="entry name" value="MYB_LIKE"/>
    <property type="match status" value="1"/>
</dbReference>
<sequence length="188" mass="22139">MKGRRWTEEEDRLLKETVLEAIRQGGTQIEAFQKVGEKLNRTPGSCGFRWNAVVKQQDPRSFHEAKRARVAKQLRKNKEERCSSVDVLVPMLKQLEQEEKSLKENLNQLKEKRQKLNKRYRILKEENRGLREDRESYQWYQKEVKNKYRHLLNLLSDMGANPVFSATLPAEDQSAVQTKAEHKKESSS</sequence>
<dbReference type="AlphaFoldDB" id="A0A8I1AAT8"/>
<evidence type="ECO:0000259" key="3">
    <source>
        <dbReference type="PROSITE" id="PS51294"/>
    </source>
</evidence>
<evidence type="ECO:0000313" key="5">
    <source>
        <dbReference type="Proteomes" id="UP000633619"/>
    </source>
</evidence>
<protein>
    <submittedName>
        <fullName evidence="4">Uncharacterized protein</fullName>
    </submittedName>
</protein>
<keyword evidence="1" id="KW-0175">Coiled coil</keyword>
<dbReference type="PROSITE" id="PS51294">
    <property type="entry name" value="HTH_MYB"/>
    <property type="match status" value="1"/>
</dbReference>
<feature type="coiled-coil region" evidence="1">
    <location>
        <begin position="92"/>
        <end position="133"/>
    </location>
</feature>
<dbReference type="Gene3D" id="1.10.10.60">
    <property type="entry name" value="Homeodomain-like"/>
    <property type="match status" value="1"/>
</dbReference>
<dbReference type="InterPro" id="IPR009057">
    <property type="entry name" value="Homeodomain-like_sf"/>
</dbReference>
<dbReference type="PANTHER" id="PTHR41302">
    <property type="entry name" value="PRESPORE-SPECIFIC TRANSCRIPTIONAL REGULATOR RSFA-RELATED"/>
    <property type="match status" value="1"/>
</dbReference>
<feature type="domain" description="Myb-like" evidence="2">
    <location>
        <begin position="1"/>
        <end position="54"/>
    </location>
</feature>
<dbReference type="Proteomes" id="UP000633619">
    <property type="component" value="Unassembled WGS sequence"/>
</dbReference>
<evidence type="ECO:0000259" key="2">
    <source>
        <dbReference type="PROSITE" id="PS50090"/>
    </source>
</evidence>
<dbReference type="Gene3D" id="6.10.250.3110">
    <property type="match status" value="1"/>
</dbReference>
<name>A0A8I1AAT8_THEIN</name>
<organism evidence="4 5">
    <name type="scientific">Thermoactinomyces intermedius</name>
    <dbReference type="NCBI Taxonomy" id="2024"/>
    <lineage>
        <taxon>Bacteria</taxon>
        <taxon>Bacillati</taxon>
        <taxon>Bacillota</taxon>
        <taxon>Bacilli</taxon>
        <taxon>Bacillales</taxon>
        <taxon>Thermoactinomycetaceae</taxon>
        <taxon>Thermoactinomyces</taxon>
    </lineage>
</organism>
<dbReference type="InterPro" id="IPR001005">
    <property type="entry name" value="SANT/Myb"/>
</dbReference>
<dbReference type="EMBL" id="JAECVW010000001">
    <property type="protein sequence ID" value="MBH8593785.1"/>
    <property type="molecule type" value="Genomic_DNA"/>
</dbReference>
<gene>
    <name evidence="4" type="ORF">I8U20_00395</name>
</gene>
<comment type="caution">
    <text evidence="4">The sequence shown here is derived from an EMBL/GenBank/DDBJ whole genome shotgun (WGS) entry which is preliminary data.</text>
</comment>
<dbReference type="RefSeq" id="WP_181731140.1">
    <property type="nucleotide sequence ID" value="NZ_JACEIR010000001.1"/>
</dbReference>
<accession>A0A8I1AAT8</accession>
<dbReference type="InterPro" id="IPR017930">
    <property type="entry name" value="Myb_dom"/>
</dbReference>